<accession>A0A182V1Y7</accession>
<sequence>MIFRNRIISSCQVHKIPSCCIVNLIAKIQYGASAETLEPQAIDIGQYEPKFYLHLANLSQLPTVNALAELTIKREKSGPDSFHEEEIPFTCQLDEPLRLAFVQTERFFAQHMLPVL</sequence>
<protein>
    <submittedName>
        <fullName evidence="1">Uncharacterized protein</fullName>
    </submittedName>
</protein>
<dbReference type="AlphaFoldDB" id="A0A182V1Y7"/>
<dbReference type="EnsemblMetazoa" id="AMEM007504-RA">
    <property type="protein sequence ID" value="AMEM007504-PA"/>
    <property type="gene ID" value="AMEM007504"/>
</dbReference>
<organism evidence="1 2">
    <name type="scientific">Anopheles merus</name>
    <name type="common">Mosquito</name>
    <dbReference type="NCBI Taxonomy" id="30066"/>
    <lineage>
        <taxon>Eukaryota</taxon>
        <taxon>Metazoa</taxon>
        <taxon>Ecdysozoa</taxon>
        <taxon>Arthropoda</taxon>
        <taxon>Hexapoda</taxon>
        <taxon>Insecta</taxon>
        <taxon>Pterygota</taxon>
        <taxon>Neoptera</taxon>
        <taxon>Endopterygota</taxon>
        <taxon>Diptera</taxon>
        <taxon>Nematocera</taxon>
        <taxon>Culicoidea</taxon>
        <taxon>Culicidae</taxon>
        <taxon>Anophelinae</taxon>
        <taxon>Anopheles</taxon>
    </lineage>
</organism>
<dbReference type="Proteomes" id="UP000075903">
    <property type="component" value="Unassembled WGS sequence"/>
</dbReference>
<reference evidence="1" key="1">
    <citation type="submission" date="2020-05" db="UniProtKB">
        <authorList>
            <consortium name="EnsemblMetazoa"/>
        </authorList>
    </citation>
    <scope>IDENTIFICATION</scope>
    <source>
        <strain evidence="1">MAF</strain>
    </source>
</reference>
<name>A0A182V1Y7_ANOME</name>
<dbReference type="VEuPathDB" id="VectorBase:AMEM007504"/>
<proteinExistence type="predicted"/>
<evidence type="ECO:0000313" key="2">
    <source>
        <dbReference type="Proteomes" id="UP000075903"/>
    </source>
</evidence>
<evidence type="ECO:0000313" key="1">
    <source>
        <dbReference type="EnsemblMetazoa" id="AMEM007504-PA"/>
    </source>
</evidence>
<keyword evidence="2" id="KW-1185">Reference proteome</keyword>